<sequence length="134" mass="13750">MAVQMIDPAGLELAVPYRHVAVGTGARQVHVAGQVGAGSPDAPGSFADQVAEALRNVGQALAAAGATFGDVVRLTFYVTGWTGSERLPELLDGVARVRGELAIPDPLPPASLIGVAALFEPHMLVEIEATAVLD</sequence>
<dbReference type="Proteomes" id="UP000221394">
    <property type="component" value="Unassembled WGS sequence"/>
</dbReference>
<protein>
    <submittedName>
        <fullName evidence="1">Enamine deaminase RidA (YjgF/YER057c/UK114 family)</fullName>
    </submittedName>
</protein>
<proteinExistence type="predicted"/>
<reference evidence="1 2" key="1">
    <citation type="submission" date="2017-10" db="EMBL/GenBank/DDBJ databases">
        <title>Sequencing the genomes of 1000 actinobacteria strains.</title>
        <authorList>
            <person name="Klenk H.-P."/>
        </authorList>
    </citation>
    <scope>NUCLEOTIDE SEQUENCE [LARGE SCALE GENOMIC DNA]</scope>
    <source>
        <strain evidence="1 2">DSM 21574</strain>
    </source>
</reference>
<dbReference type="SUPFAM" id="SSF55298">
    <property type="entry name" value="YjgF-like"/>
    <property type="match status" value="1"/>
</dbReference>
<dbReference type="EMBL" id="PDJH01000001">
    <property type="protein sequence ID" value="PFG35595.1"/>
    <property type="molecule type" value="Genomic_DNA"/>
</dbReference>
<dbReference type="PANTHER" id="PTHR43857:SF1">
    <property type="entry name" value="YJGH FAMILY PROTEIN"/>
    <property type="match status" value="1"/>
</dbReference>
<evidence type="ECO:0000313" key="2">
    <source>
        <dbReference type="Proteomes" id="UP000221394"/>
    </source>
</evidence>
<gene>
    <name evidence="1" type="ORF">ATL41_0290</name>
</gene>
<dbReference type="OrthoDB" id="3212792at2"/>
<evidence type="ECO:0000313" key="1">
    <source>
        <dbReference type="EMBL" id="PFG35595.1"/>
    </source>
</evidence>
<accession>A0A2A9EBE3</accession>
<dbReference type="InterPro" id="IPR006175">
    <property type="entry name" value="YjgF/YER057c/UK114"/>
</dbReference>
<dbReference type="Pfam" id="PF01042">
    <property type="entry name" value="Ribonuc_L-PSP"/>
    <property type="match status" value="1"/>
</dbReference>
<dbReference type="PANTHER" id="PTHR43857">
    <property type="entry name" value="BLR7761 PROTEIN"/>
    <property type="match status" value="1"/>
</dbReference>
<name>A0A2A9EBE3_9MICO</name>
<dbReference type="InterPro" id="IPR035959">
    <property type="entry name" value="RutC-like_sf"/>
</dbReference>
<dbReference type="CDD" id="cd00448">
    <property type="entry name" value="YjgF_YER057c_UK114_family"/>
    <property type="match status" value="1"/>
</dbReference>
<dbReference type="RefSeq" id="WP_098456878.1">
    <property type="nucleotide sequence ID" value="NZ_PDJH01000001.1"/>
</dbReference>
<keyword evidence="2" id="KW-1185">Reference proteome</keyword>
<dbReference type="AlphaFoldDB" id="A0A2A9EBE3"/>
<organism evidence="1 2">
    <name type="scientific">Flavimobilis soli</name>
    <dbReference type="NCBI Taxonomy" id="442709"/>
    <lineage>
        <taxon>Bacteria</taxon>
        <taxon>Bacillati</taxon>
        <taxon>Actinomycetota</taxon>
        <taxon>Actinomycetes</taxon>
        <taxon>Micrococcales</taxon>
        <taxon>Jonesiaceae</taxon>
        <taxon>Flavimobilis</taxon>
    </lineage>
</organism>
<comment type="caution">
    <text evidence="1">The sequence shown here is derived from an EMBL/GenBank/DDBJ whole genome shotgun (WGS) entry which is preliminary data.</text>
</comment>
<dbReference type="Gene3D" id="3.30.1330.40">
    <property type="entry name" value="RutC-like"/>
    <property type="match status" value="1"/>
</dbReference>